<evidence type="ECO:0000313" key="5">
    <source>
        <dbReference type="EMBL" id="OMO66535.1"/>
    </source>
</evidence>
<dbReference type="AlphaFoldDB" id="A0A1R3H863"/>
<gene>
    <name evidence="5" type="ORF">CCACVL1_21099</name>
</gene>
<comment type="caution">
    <text evidence="5">The sequence shown here is derived from an EMBL/GenBank/DDBJ whole genome shotgun (WGS) entry which is preliminary data.</text>
</comment>
<accession>A0A1R3H863</accession>
<keyword evidence="3" id="KW-0804">Transcription</keyword>
<dbReference type="OrthoDB" id="8300383at2759"/>
<sequence length="220" mass="24634">VYRKKNSKTPTSSLSLRLKEIIKNNEAAGASSMESLLPLSTVFPLTFSSNSDNQNPRRDMLLGLRNSISITWLFWVLNGGLFEVSRVRGLETAEVMARTLARNFPDIEFKMYTPAVQEKKRLKNAKTTIKKTDTLAYGAKTSKRLVLGSTVRVVSGTFAEFVGSLKKLIRKTGKVSWSRDNRGHGLNTRGFHTHRHPTAAAISKGEKAARKRNKREQSRA</sequence>
<feature type="non-terminal residue" evidence="5">
    <location>
        <position position="1"/>
    </location>
</feature>
<proteinExistence type="predicted"/>
<dbReference type="Proteomes" id="UP000188268">
    <property type="component" value="Unassembled WGS sequence"/>
</dbReference>
<name>A0A1R3H863_COCAP</name>
<dbReference type="PANTHER" id="PTHR30265">
    <property type="entry name" value="RHO-INTERACTING TRANSCRIPTION TERMINATION FACTOR NUSG"/>
    <property type="match status" value="1"/>
</dbReference>
<dbReference type="EMBL" id="AWWV01012522">
    <property type="protein sequence ID" value="OMO66535.1"/>
    <property type="molecule type" value="Genomic_DNA"/>
</dbReference>
<evidence type="ECO:0000256" key="4">
    <source>
        <dbReference type="SAM" id="MobiDB-lite"/>
    </source>
</evidence>
<reference evidence="5 6" key="1">
    <citation type="submission" date="2013-09" db="EMBL/GenBank/DDBJ databases">
        <title>Corchorus capsularis genome sequencing.</title>
        <authorList>
            <person name="Alam M."/>
            <person name="Haque M.S."/>
            <person name="Islam M.S."/>
            <person name="Emdad E.M."/>
            <person name="Islam M.M."/>
            <person name="Ahmed B."/>
            <person name="Halim A."/>
            <person name="Hossen Q.M.M."/>
            <person name="Hossain M.Z."/>
            <person name="Ahmed R."/>
            <person name="Khan M.M."/>
            <person name="Islam R."/>
            <person name="Rashid M.M."/>
            <person name="Khan S.A."/>
            <person name="Rahman M.S."/>
            <person name="Alam M."/>
        </authorList>
    </citation>
    <scope>NUCLEOTIDE SEQUENCE [LARGE SCALE GENOMIC DNA]</scope>
    <source>
        <strain evidence="6">cv. CVL-1</strain>
        <tissue evidence="5">Whole seedling</tissue>
    </source>
</reference>
<organism evidence="5 6">
    <name type="scientific">Corchorus capsularis</name>
    <name type="common">Jute</name>
    <dbReference type="NCBI Taxonomy" id="210143"/>
    <lineage>
        <taxon>Eukaryota</taxon>
        <taxon>Viridiplantae</taxon>
        <taxon>Streptophyta</taxon>
        <taxon>Embryophyta</taxon>
        <taxon>Tracheophyta</taxon>
        <taxon>Spermatophyta</taxon>
        <taxon>Magnoliopsida</taxon>
        <taxon>eudicotyledons</taxon>
        <taxon>Gunneridae</taxon>
        <taxon>Pentapetalae</taxon>
        <taxon>rosids</taxon>
        <taxon>malvids</taxon>
        <taxon>Malvales</taxon>
        <taxon>Malvaceae</taxon>
        <taxon>Grewioideae</taxon>
        <taxon>Apeibeae</taxon>
        <taxon>Corchorus</taxon>
    </lineage>
</organism>
<dbReference type="PANTHER" id="PTHR30265:SF4">
    <property type="entry name" value="KOW MOTIF FAMILY PROTEIN, EXPRESSED"/>
    <property type="match status" value="1"/>
</dbReference>
<keyword evidence="1" id="KW-0889">Transcription antitermination</keyword>
<evidence type="ECO:0000256" key="2">
    <source>
        <dbReference type="ARBA" id="ARBA00023015"/>
    </source>
</evidence>
<keyword evidence="6" id="KW-1185">Reference proteome</keyword>
<dbReference type="GO" id="GO:0031564">
    <property type="term" value="P:transcription antitermination"/>
    <property type="evidence" value="ECO:0007669"/>
    <property type="project" value="UniProtKB-KW"/>
</dbReference>
<dbReference type="InterPro" id="IPR043425">
    <property type="entry name" value="NusG-like"/>
</dbReference>
<evidence type="ECO:0000313" key="6">
    <source>
        <dbReference type="Proteomes" id="UP000188268"/>
    </source>
</evidence>
<feature type="region of interest" description="Disordered" evidence="4">
    <location>
        <begin position="180"/>
        <end position="220"/>
    </location>
</feature>
<dbReference type="Gramene" id="OMO66535">
    <property type="protein sequence ID" value="OMO66535"/>
    <property type="gene ID" value="CCACVL1_21099"/>
</dbReference>
<keyword evidence="2" id="KW-0805">Transcription regulation</keyword>
<evidence type="ECO:0000256" key="1">
    <source>
        <dbReference type="ARBA" id="ARBA00022814"/>
    </source>
</evidence>
<protein>
    <submittedName>
        <fullName evidence="5">Uncharacterized protein</fullName>
    </submittedName>
</protein>
<evidence type="ECO:0000256" key="3">
    <source>
        <dbReference type="ARBA" id="ARBA00023163"/>
    </source>
</evidence>